<proteinExistence type="predicted"/>
<reference evidence="2 3" key="1">
    <citation type="submission" date="2018-05" db="EMBL/GenBank/DDBJ databases">
        <title>Genomic Encyclopedia of Type Strains, Phase IV (KMG-IV): sequencing the most valuable type-strain genomes for metagenomic binning, comparative biology and taxonomic classification.</title>
        <authorList>
            <person name="Goeker M."/>
        </authorList>
    </citation>
    <scope>NUCLEOTIDE SEQUENCE [LARGE SCALE GENOMIC DNA]</scope>
    <source>
        <strain evidence="2 3">DSM 16791</strain>
    </source>
</reference>
<comment type="caution">
    <text evidence="2">The sequence shown here is derived from an EMBL/GenBank/DDBJ whole genome shotgun (WGS) entry which is preliminary data.</text>
</comment>
<evidence type="ECO:0000313" key="3">
    <source>
        <dbReference type="Proteomes" id="UP000246352"/>
    </source>
</evidence>
<keyword evidence="3" id="KW-1185">Reference proteome</keyword>
<organism evidence="2 3">
    <name type="scientific">Hoeflea marina</name>
    <dbReference type="NCBI Taxonomy" id="274592"/>
    <lineage>
        <taxon>Bacteria</taxon>
        <taxon>Pseudomonadati</taxon>
        <taxon>Pseudomonadota</taxon>
        <taxon>Alphaproteobacteria</taxon>
        <taxon>Hyphomicrobiales</taxon>
        <taxon>Rhizobiaceae</taxon>
        <taxon>Hoeflea</taxon>
    </lineage>
</organism>
<feature type="coiled-coil region" evidence="1">
    <location>
        <begin position="38"/>
        <end position="65"/>
    </location>
</feature>
<dbReference type="Proteomes" id="UP000246352">
    <property type="component" value="Unassembled WGS sequence"/>
</dbReference>
<name>A0A317PFN4_9HYPH</name>
<evidence type="ECO:0000256" key="1">
    <source>
        <dbReference type="SAM" id="Coils"/>
    </source>
</evidence>
<sequence>MSAALSRTSPISREMGLAAELVSQHITSDGLVLSTAKAEVLLRRLNLIKRRIANLEHELGAYRAAENGQAAAAILGDLCMEVLQEGVLEAAKESPVVYPDFSRGKRS</sequence>
<dbReference type="RefSeq" id="WP_146215646.1">
    <property type="nucleotide sequence ID" value="NZ_QGTR01000006.1"/>
</dbReference>
<dbReference type="OrthoDB" id="9803322at2"/>
<keyword evidence="1" id="KW-0175">Coiled coil</keyword>
<accession>A0A317PFN4</accession>
<protein>
    <submittedName>
        <fullName evidence="2">Uncharacterized protein</fullName>
    </submittedName>
</protein>
<dbReference type="EMBL" id="QGTR01000006">
    <property type="protein sequence ID" value="PWV97732.1"/>
    <property type="molecule type" value="Genomic_DNA"/>
</dbReference>
<gene>
    <name evidence="2" type="ORF">DFR52_106257</name>
</gene>
<dbReference type="AlphaFoldDB" id="A0A317PFN4"/>
<evidence type="ECO:0000313" key="2">
    <source>
        <dbReference type="EMBL" id="PWV97732.1"/>
    </source>
</evidence>